<keyword evidence="2" id="KW-1185">Reference proteome</keyword>
<reference evidence="2" key="1">
    <citation type="journal article" date="2014" name="Science">
        <title>The coffee genome provides insight into the convergent evolution of caffeine biosynthesis.</title>
        <authorList>
            <person name="Denoeud F."/>
            <person name="Carretero-Paulet L."/>
            <person name="Dereeper A."/>
            <person name="Droc G."/>
            <person name="Guyot R."/>
            <person name="Pietrella M."/>
            <person name="Zheng C."/>
            <person name="Alberti A."/>
            <person name="Anthony F."/>
            <person name="Aprea G."/>
            <person name="Aury J.M."/>
            <person name="Bento P."/>
            <person name="Bernard M."/>
            <person name="Bocs S."/>
            <person name="Campa C."/>
            <person name="Cenci A."/>
            <person name="Combes M.C."/>
            <person name="Crouzillat D."/>
            <person name="Da Silva C."/>
            <person name="Daddiego L."/>
            <person name="De Bellis F."/>
            <person name="Dussert S."/>
            <person name="Garsmeur O."/>
            <person name="Gayraud T."/>
            <person name="Guignon V."/>
            <person name="Jahn K."/>
            <person name="Jamilloux V."/>
            <person name="Joet T."/>
            <person name="Labadie K."/>
            <person name="Lan T."/>
            <person name="Leclercq J."/>
            <person name="Lepelley M."/>
            <person name="Leroy T."/>
            <person name="Li L.T."/>
            <person name="Librado P."/>
            <person name="Lopez L."/>
            <person name="Munoz A."/>
            <person name="Noel B."/>
            <person name="Pallavicini A."/>
            <person name="Perrotta G."/>
            <person name="Poncet V."/>
            <person name="Pot D."/>
            <person name="Priyono X."/>
            <person name="Rigoreau M."/>
            <person name="Rouard M."/>
            <person name="Rozas J."/>
            <person name="Tranchant-Dubreuil C."/>
            <person name="VanBuren R."/>
            <person name="Zhang Q."/>
            <person name="Andrade A.C."/>
            <person name="Argout X."/>
            <person name="Bertrand B."/>
            <person name="de Kochko A."/>
            <person name="Graziosi G."/>
            <person name="Henry R.J."/>
            <person name="Jayarama X."/>
            <person name="Ming R."/>
            <person name="Nagai C."/>
            <person name="Rounsley S."/>
            <person name="Sankoff D."/>
            <person name="Giuliano G."/>
            <person name="Albert V.A."/>
            <person name="Wincker P."/>
            <person name="Lashermes P."/>
        </authorList>
    </citation>
    <scope>NUCLEOTIDE SEQUENCE [LARGE SCALE GENOMIC DNA]</scope>
    <source>
        <strain evidence="2">cv. DH200-94</strain>
    </source>
</reference>
<accession>A0A068ULB0</accession>
<proteinExistence type="predicted"/>
<evidence type="ECO:0000313" key="1">
    <source>
        <dbReference type="EMBL" id="CDP09320.1"/>
    </source>
</evidence>
<organism evidence="1 2">
    <name type="scientific">Coffea canephora</name>
    <name type="common">Robusta coffee</name>
    <dbReference type="NCBI Taxonomy" id="49390"/>
    <lineage>
        <taxon>Eukaryota</taxon>
        <taxon>Viridiplantae</taxon>
        <taxon>Streptophyta</taxon>
        <taxon>Embryophyta</taxon>
        <taxon>Tracheophyta</taxon>
        <taxon>Spermatophyta</taxon>
        <taxon>Magnoliopsida</taxon>
        <taxon>eudicotyledons</taxon>
        <taxon>Gunneridae</taxon>
        <taxon>Pentapetalae</taxon>
        <taxon>asterids</taxon>
        <taxon>lamiids</taxon>
        <taxon>Gentianales</taxon>
        <taxon>Rubiaceae</taxon>
        <taxon>Ixoroideae</taxon>
        <taxon>Gardenieae complex</taxon>
        <taxon>Bertiereae - Coffeeae clade</taxon>
        <taxon>Coffeeae</taxon>
        <taxon>Coffea</taxon>
    </lineage>
</organism>
<name>A0A068ULB0_COFCA</name>
<evidence type="ECO:0000313" key="2">
    <source>
        <dbReference type="Proteomes" id="UP000295252"/>
    </source>
</evidence>
<dbReference type="EMBL" id="HG739122">
    <property type="protein sequence ID" value="CDP09320.1"/>
    <property type="molecule type" value="Genomic_DNA"/>
</dbReference>
<dbReference type="Gramene" id="CDP09320">
    <property type="protein sequence ID" value="CDP09320"/>
    <property type="gene ID" value="GSCOC_T00028637001"/>
</dbReference>
<dbReference type="Proteomes" id="UP000295252">
    <property type="component" value="Chromosome IV"/>
</dbReference>
<sequence length="43" mass="5355">MHCHTWTSEVGTWREVKKNKIIKALRQWNQILFCPRFRTINQR</sequence>
<gene>
    <name evidence="1" type="ORF">GSCOC_T00028637001</name>
</gene>
<dbReference type="AlphaFoldDB" id="A0A068ULB0"/>
<protein>
    <submittedName>
        <fullName evidence="1">Uncharacterized protein</fullName>
    </submittedName>
</protein>
<dbReference type="InParanoid" id="A0A068ULB0"/>